<dbReference type="EMBL" id="QRVL01000001">
    <property type="protein sequence ID" value="RGS42082.1"/>
    <property type="molecule type" value="Genomic_DNA"/>
</dbReference>
<sequence length="111" mass="13035">MDHNETSSFTPFDYMTQTRELQMLKTMLPYMKDTQKKQFAILIKYMELQNTVQVFSQEDKVMSMCSVDEGSNNMVAMLNDLRAFCTSKEQETIDMLANMFSMLETYETIFS</sequence>
<proteinExistence type="predicted"/>
<dbReference type="Proteomes" id="UP000266172">
    <property type="component" value="Unassembled WGS sequence"/>
</dbReference>
<comment type="caution">
    <text evidence="1">The sequence shown here is derived from an EMBL/GenBank/DDBJ whole genome shotgun (WGS) entry which is preliminary data.</text>
</comment>
<organism evidence="1 2">
    <name type="scientific">Roseburia hominis</name>
    <dbReference type="NCBI Taxonomy" id="301301"/>
    <lineage>
        <taxon>Bacteria</taxon>
        <taxon>Bacillati</taxon>
        <taxon>Bacillota</taxon>
        <taxon>Clostridia</taxon>
        <taxon>Lachnospirales</taxon>
        <taxon>Lachnospiraceae</taxon>
        <taxon>Roseburia</taxon>
    </lineage>
</organism>
<evidence type="ECO:0000313" key="2">
    <source>
        <dbReference type="Proteomes" id="UP000266172"/>
    </source>
</evidence>
<accession>A0A395VF11</accession>
<gene>
    <name evidence="1" type="ORF">DWX93_01735</name>
</gene>
<evidence type="ECO:0000313" key="1">
    <source>
        <dbReference type="EMBL" id="RGS42082.1"/>
    </source>
</evidence>
<name>A0A395VF11_9FIRM</name>
<protein>
    <submittedName>
        <fullName evidence="1">Uncharacterized protein</fullName>
    </submittedName>
</protein>
<reference evidence="1 2" key="1">
    <citation type="submission" date="2018-08" db="EMBL/GenBank/DDBJ databases">
        <title>A genome reference for cultivated species of the human gut microbiota.</title>
        <authorList>
            <person name="Zou Y."/>
            <person name="Xue W."/>
            <person name="Luo G."/>
        </authorList>
    </citation>
    <scope>NUCLEOTIDE SEQUENCE [LARGE SCALE GENOMIC DNA]</scope>
    <source>
        <strain evidence="1 2">AF22-12AC</strain>
    </source>
</reference>
<dbReference type="AlphaFoldDB" id="A0A395VF11"/>
<dbReference type="RefSeq" id="WP_118096417.1">
    <property type="nucleotide sequence ID" value="NZ_CAUELN010000001.1"/>
</dbReference>